<dbReference type="PANTHER" id="PTHR34216">
    <property type="match status" value="1"/>
</dbReference>
<gene>
    <name evidence="4" type="ORF">V0288_21405</name>
</gene>
<evidence type="ECO:0000313" key="5">
    <source>
        <dbReference type="Proteomes" id="UP001328733"/>
    </source>
</evidence>
<dbReference type="PROSITE" id="PS51677">
    <property type="entry name" value="NODB"/>
    <property type="match status" value="1"/>
</dbReference>
<dbReference type="RefSeq" id="WP_332867180.1">
    <property type="nucleotide sequence ID" value="NZ_JBAFSM010000056.1"/>
</dbReference>
<reference evidence="4 5" key="1">
    <citation type="submission" date="2024-01" db="EMBL/GenBank/DDBJ databases">
        <title>Genomic insights into the taxonomy and metabolism of the cyanobacterium Pannus brasiliensis CCIBt3594.</title>
        <authorList>
            <person name="Machado M."/>
            <person name="Botero N.B."/>
            <person name="Andreote A.P.D."/>
            <person name="Feitosa A.M.T."/>
            <person name="Popin R."/>
            <person name="Sivonen K."/>
            <person name="Fiore M.F."/>
        </authorList>
    </citation>
    <scope>NUCLEOTIDE SEQUENCE [LARGE SCALE GENOMIC DNA]</scope>
    <source>
        <strain evidence="4 5">CCIBt3594</strain>
    </source>
</reference>
<dbReference type="InterPro" id="IPR011330">
    <property type="entry name" value="Glyco_hydro/deAcase_b/a-brl"/>
</dbReference>
<evidence type="ECO:0000256" key="1">
    <source>
        <dbReference type="ARBA" id="ARBA00004613"/>
    </source>
</evidence>
<dbReference type="GO" id="GO:0005576">
    <property type="term" value="C:extracellular region"/>
    <property type="evidence" value="ECO:0007669"/>
    <property type="project" value="UniProtKB-SubCell"/>
</dbReference>
<dbReference type="GO" id="GO:0005975">
    <property type="term" value="P:carbohydrate metabolic process"/>
    <property type="evidence" value="ECO:0007669"/>
    <property type="project" value="InterPro"/>
</dbReference>
<dbReference type="Gene3D" id="3.20.20.370">
    <property type="entry name" value="Glycoside hydrolase/deacetylase"/>
    <property type="match status" value="1"/>
</dbReference>
<accession>A0AAW9QWV0</accession>
<dbReference type="EC" id="3.-.-.-" evidence="4"/>
<comment type="subcellular location">
    <subcellularLocation>
        <location evidence="1">Secreted</location>
    </subcellularLocation>
</comment>
<proteinExistence type="predicted"/>
<keyword evidence="5" id="KW-1185">Reference proteome</keyword>
<evidence type="ECO:0000259" key="3">
    <source>
        <dbReference type="PROSITE" id="PS51677"/>
    </source>
</evidence>
<dbReference type="PANTHER" id="PTHR34216:SF3">
    <property type="entry name" value="POLY-BETA-1,6-N-ACETYL-D-GLUCOSAMINE N-DEACETYLASE"/>
    <property type="match status" value="1"/>
</dbReference>
<dbReference type="InterPro" id="IPR051398">
    <property type="entry name" value="Polysacch_Deacetylase"/>
</dbReference>
<evidence type="ECO:0000313" key="4">
    <source>
        <dbReference type="EMBL" id="MEG3439699.1"/>
    </source>
</evidence>
<dbReference type="CDD" id="cd10918">
    <property type="entry name" value="CE4_NodB_like_5s_6s"/>
    <property type="match status" value="1"/>
</dbReference>
<sequence length="334" mass="38376">MNRLQRGFRKVRKRLARSRGVILMYHRVAAADIDPWELCVSPRNFAEHLQVLQSEARPLGLREFARLNREGRLPERAVAITFDDGYADNLYHARPLLETYGIPATVFVAAGYIGKGEEFWWDELARRLFGPGKLPEKLALEFDGKIERWEVGTDSDASRNHSLTTAPPGSRLHLYRSLWQRLLPLADDERRWRLREIARWAGGEGEARADDLPLDRPELEKLADSEAIEIGAHTLTHPFLPARPPAEQRDEIREGKKRLEEMLDRPVTSFSYPFGGYTPETIEGVRAAGFDLACSTVTESCWRQSERWQLPRPGVGDWNGEEFSRQLARWFTDD</sequence>
<dbReference type="SUPFAM" id="SSF88713">
    <property type="entry name" value="Glycoside hydrolase/deacetylase"/>
    <property type="match status" value="1"/>
</dbReference>
<feature type="domain" description="NodB homology" evidence="3">
    <location>
        <begin position="76"/>
        <end position="334"/>
    </location>
</feature>
<organism evidence="4 5">
    <name type="scientific">Pannus brasiliensis CCIBt3594</name>
    <dbReference type="NCBI Taxonomy" id="1427578"/>
    <lineage>
        <taxon>Bacteria</taxon>
        <taxon>Bacillati</taxon>
        <taxon>Cyanobacteriota</taxon>
        <taxon>Cyanophyceae</taxon>
        <taxon>Oscillatoriophycideae</taxon>
        <taxon>Chroococcales</taxon>
        <taxon>Microcystaceae</taxon>
        <taxon>Pannus</taxon>
    </lineage>
</organism>
<name>A0AAW9QWV0_9CHRO</name>
<evidence type="ECO:0000256" key="2">
    <source>
        <dbReference type="ARBA" id="ARBA00022729"/>
    </source>
</evidence>
<dbReference type="AlphaFoldDB" id="A0AAW9QWV0"/>
<dbReference type="GO" id="GO:0016810">
    <property type="term" value="F:hydrolase activity, acting on carbon-nitrogen (but not peptide) bonds"/>
    <property type="evidence" value="ECO:0007669"/>
    <property type="project" value="InterPro"/>
</dbReference>
<comment type="caution">
    <text evidence="4">The sequence shown here is derived from an EMBL/GenBank/DDBJ whole genome shotgun (WGS) entry which is preliminary data.</text>
</comment>
<protein>
    <submittedName>
        <fullName evidence="4">Polysaccharide deacetylase family protein</fullName>
        <ecNumber evidence="4">3.-.-.-</ecNumber>
    </submittedName>
</protein>
<keyword evidence="2" id="KW-0732">Signal</keyword>
<dbReference type="Proteomes" id="UP001328733">
    <property type="component" value="Unassembled WGS sequence"/>
</dbReference>
<dbReference type="EMBL" id="JBAFSM010000056">
    <property type="protein sequence ID" value="MEG3439699.1"/>
    <property type="molecule type" value="Genomic_DNA"/>
</dbReference>
<keyword evidence="4" id="KW-0378">Hydrolase</keyword>
<dbReference type="Pfam" id="PF01522">
    <property type="entry name" value="Polysacc_deac_1"/>
    <property type="match status" value="2"/>
</dbReference>
<dbReference type="InterPro" id="IPR002509">
    <property type="entry name" value="NODB_dom"/>
</dbReference>